<dbReference type="InterPro" id="IPR013761">
    <property type="entry name" value="SAM/pointed_sf"/>
</dbReference>
<feature type="region of interest" description="Disordered" evidence="11">
    <location>
        <begin position="900"/>
        <end position="919"/>
    </location>
</feature>
<gene>
    <name evidence="14" type="ORF">V9T40_007869</name>
</gene>
<keyword evidence="5" id="KW-0862">Zinc</keyword>
<dbReference type="Pfam" id="PF00130">
    <property type="entry name" value="C1_1"/>
    <property type="match status" value="1"/>
</dbReference>
<reference evidence="14 15" key="1">
    <citation type="submission" date="2024-03" db="EMBL/GenBank/DDBJ databases">
        <title>Adaptation during the transition from Ophiocordyceps entomopathogen to insect associate is accompanied by gene loss and intensified selection.</title>
        <authorList>
            <person name="Ward C.M."/>
            <person name="Onetto C.A."/>
            <person name="Borneman A.R."/>
        </authorList>
    </citation>
    <scope>NUCLEOTIDE SEQUENCE [LARGE SCALE GENOMIC DNA]</scope>
    <source>
        <strain evidence="14">AWRI1</strain>
        <tissue evidence="14">Single Adult Female</tissue>
    </source>
</reference>
<dbReference type="InterPro" id="IPR046933">
    <property type="entry name" value="SAM_KSR1_N_sf"/>
</dbReference>
<keyword evidence="15" id="KW-1185">Reference proteome</keyword>
<dbReference type="Gene3D" id="3.30.60.20">
    <property type="match status" value="1"/>
</dbReference>
<evidence type="ECO:0000256" key="8">
    <source>
        <dbReference type="ARBA" id="ARBA00048679"/>
    </source>
</evidence>
<dbReference type="FunFam" id="1.10.510.10:FF:000107">
    <property type="entry name" value="kinase suppressor of Ras 1"/>
    <property type="match status" value="1"/>
</dbReference>
<dbReference type="Pfam" id="PF07714">
    <property type="entry name" value="PK_Tyr_Ser-Thr"/>
    <property type="match status" value="1"/>
</dbReference>
<evidence type="ECO:0000256" key="9">
    <source>
        <dbReference type="PROSITE-ProRule" id="PRU10141"/>
    </source>
</evidence>
<feature type="domain" description="Phorbol-ester/DAG-type" evidence="13">
    <location>
        <begin position="406"/>
        <end position="453"/>
    </location>
</feature>
<keyword evidence="6 9" id="KW-0067">ATP-binding</keyword>
<feature type="region of interest" description="Disordered" evidence="11">
    <location>
        <begin position="230"/>
        <end position="330"/>
    </location>
</feature>
<dbReference type="AlphaFoldDB" id="A0AAN9TK59"/>
<dbReference type="PROSITE" id="PS50011">
    <property type="entry name" value="PROTEIN_KINASE_DOM"/>
    <property type="match status" value="1"/>
</dbReference>
<evidence type="ECO:0000256" key="5">
    <source>
        <dbReference type="ARBA" id="ARBA00022833"/>
    </source>
</evidence>
<keyword evidence="1" id="KW-0808">Transferase</keyword>
<evidence type="ECO:0000256" key="3">
    <source>
        <dbReference type="ARBA" id="ARBA00022741"/>
    </source>
</evidence>
<comment type="catalytic activity">
    <reaction evidence="8">
        <text>L-seryl-[protein] + ATP = O-phospho-L-seryl-[protein] + ADP + H(+)</text>
        <dbReference type="Rhea" id="RHEA:17989"/>
        <dbReference type="Rhea" id="RHEA-COMP:9863"/>
        <dbReference type="Rhea" id="RHEA-COMP:11604"/>
        <dbReference type="ChEBI" id="CHEBI:15378"/>
        <dbReference type="ChEBI" id="CHEBI:29999"/>
        <dbReference type="ChEBI" id="CHEBI:30616"/>
        <dbReference type="ChEBI" id="CHEBI:83421"/>
        <dbReference type="ChEBI" id="CHEBI:456216"/>
        <dbReference type="EC" id="2.7.11.1"/>
    </reaction>
</comment>
<evidence type="ECO:0008006" key="16">
    <source>
        <dbReference type="Google" id="ProtNLM"/>
    </source>
</evidence>
<evidence type="ECO:0000256" key="10">
    <source>
        <dbReference type="SAM" id="Coils"/>
    </source>
</evidence>
<dbReference type="SUPFAM" id="SSF57889">
    <property type="entry name" value="Cysteine-rich domain"/>
    <property type="match status" value="1"/>
</dbReference>
<dbReference type="Pfam" id="PF13543">
    <property type="entry name" value="SAM_KSR1"/>
    <property type="match status" value="1"/>
</dbReference>
<dbReference type="InterPro" id="IPR011009">
    <property type="entry name" value="Kinase-like_dom_sf"/>
</dbReference>
<keyword evidence="4" id="KW-0418">Kinase</keyword>
<evidence type="ECO:0000256" key="2">
    <source>
        <dbReference type="ARBA" id="ARBA00022723"/>
    </source>
</evidence>
<dbReference type="InterPro" id="IPR000719">
    <property type="entry name" value="Prot_kinase_dom"/>
</dbReference>
<protein>
    <recommendedName>
        <fullName evidence="16">Kinase suppressor of Ras 2</fullName>
    </recommendedName>
</protein>
<dbReference type="FunFam" id="3.30.200.20:FF:000034">
    <property type="entry name" value="Kinase suppressor of Ras 1"/>
    <property type="match status" value="1"/>
</dbReference>
<dbReference type="InterPro" id="IPR046349">
    <property type="entry name" value="C1-like_sf"/>
</dbReference>
<name>A0AAN9TK59_9HEMI</name>
<dbReference type="InterPro" id="IPR002219">
    <property type="entry name" value="PKC_DAG/PE"/>
</dbReference>
<dbReference type="InterPro" id="IPR017441">
    <property type="entry name" value="Protein_kinase_ATP_BS"/>
</dbReference>
<dbReference type="InterPro" id="IPR001245">
    <property type="entry name" value="Ser-Thr/Tyr_kinase_cat_dom"/>
</dbReference>
<dbReference type="PROSITE" id="PS00107">
    <property type="entry name" value="PROTEIN_KINASE_ATP"/>
    <property type="match status" value="1"/>
</dbReference>
<dbReference type="PANTHER" id="PTHR44329:SF253">
    <property type="entry name" value="KINASE SUPPRESSOR OF RAS 2"/>
    <property type="match status" value="1"/>
</dbReference>
<evidence type="ECO:0000313" key="15">
    <source>
        <dbReference type="Proteomes" id="UP001367676"/>
    </source>
</evidence>
<dbReference type="CDD" id="cd20812">
    <property type="entry name" value="C1_KSR"/>
    <property type="match status" value="1"/>
</dbReference>
<proteinExistence type="predicted"/>
<sequence>MAEEDQDVKPLEILQSMIDIFAERLVGLRTQCSTSNELTQSEIRTLEGKLIKLFSRQYVIRVKLRDKINATPSLQNIPSLEQWLQVVGLCQSCIQHICSRVKTIESLLEKPQYKLKNFLSNCIQLEEEYRRLSTALKNLKRYIDTLTENKNDANSAGTEITSLHWDSWNWQCSGQTSTVISQEYPNSQFNGHYSAHGDHSTVNNIHSGCSSTPPILSPPITPIHKLKQEEYVQKSPGSISDHCRYPAQGRDPNYQDRGVDDADPTISKSRSHESQLFNLTSSNGKNPTSSNFTFPCENEGSTTRTNRRARLPTVPGTEHSSPATSLYSSPSRSPPFLCTVPSSNSATNSLLTVTLDSSPLRNIDLTSSSNASVIDSPLGRSNNLPTVPRSPKTPTSVSRVMAHDIAHRFTKRFSINKPCDYCCKPIIMNTGLKCKECRYRCHIDCESKVPPSCGLPEEFVNIFKSFVDNNNHHSSVVNSNGAESSPVTIRHMAGSNHPSPAINNFLSHIERRSGSDSATSSHSSAPSSPALFTVPNQQIPATANAILSSKQKFDFSADVINQEADLCSSLNSDPIDSSSITNETLYDKSVNREDSQDSQNWDSEYTDKVWPRQYSVSMKEWEIPWDELKMGEKLGTGHFGTVYSGYWHGDVAVKVLNMDYLADEKMLENFKSEVSTFRKTRHDNLVLFMGACMKPPRLAIVTSMVHGITLYKYIHLRRDKFSMGKTTIIAQQISQGMGYLHAKNIVHKDLRTKNIFLEKERVIITDFGLFSVTKLCFKNRTQDGLIIPPGWLCYLAPELMRSLKVHIKPDDEHLPFSKASDVYAFGTVWYELLCGEWPFTTQDPEAVIWQVGKGMKPSLANLEASRDVKDILMQCWMYMPNRRPDFTSLLKTLEKLPKKKLARSPSHPVHLSRSAESMF</sequence>
<dbReference type="Gene3D" id="1.10.150.50">
    <property type="entry name" value="Transcription Factor, Ets-1"/>
    <property type="match status" value="1"/>
</dbReference>
<dbReference type="PROSITE" id="PS00479">
    <property type="entry name" value="ZF_DAG_PE_1"/>
    <property type="match status" value="1"/>
</dbReference>
<dbReference type="PROSITE" id="PS50081">
    <property type="entry name" value="ZF_DAG_PE_2"/>
    <property type="match status" value="1"/>
</dbReference>
<evidence type="ECO:0000256" key="1">
    <source>
        <dbReference type="ARBA" id="ARBA00022679"/>
    </source>
</evidence>
<feature type="compositionally biased region" description="Low complexity" evidence="11">
    <location>
        <begin position="320"/>
        <end position="330"/>
    </location>
</feature>
<feature type="region of interest" description="Disordered" evidence="11">
    <location>
        <begin position="374"/>
        <end position="397"/>
    </location>
</feature>
<dbReference type="SUPFAM" id="SSF56112">
    <property type="entry name" value="Protein kinase-like (PK-like)"/>
    <property type="match status" value="1"/>
</dbReference>
<feature type="compositionally biased region" description="Polar residues" evidence="11">
    <location>
        <begin position="274"/>
        <end position="304"/>
    </location>
</feature>
<evidence type="ECO:0000259" key="13">
    <source>
        <dbReference type="PROSITE" id="PS50081"/>
    </source>
</evidence>
<dbReference type="PANTHER" id="PTHR44329">
    <property type="entry name" value="SERINE/THREONINE-PROTEIN KINASE TNNI3K-RELATED"/>
    <property type="match status" value="1"/>
</dbReference>
<dbReference type="Gene3D" id="1.10.510.10">
    <property type="entry name" value="Transferase(Phosphotransferase) domain 1"/>
    <property type="match status" value="1"/>
</dbReference>
<feature type="compositionally biased region" description="Polar residues" evidence="11">
    <location>
        <begin position="374"/>
        <end position="385"/>
    </location>
</feature>
<accession>A0AAN9TK59</accession>
<dbReference type="Pfam" id="PF20406">
    <property type="entry name" value="SAM_KSR1_N"/>
    <property type="match status" value="1"/>
</dbReference>
<dbReference type="SMART" id="SM00109">
    <property type="entry name" value="C1"/>
    <property type="match status" value="1"/>
</dbReference>
<dbReference type="Gene3D" id="6.10.140.1120">
    <property type="match status" value="1"/>
</dbReference>
<dbReference type="GO" id="GO:0046872">
    <property type="term" value="F:metal ion binding"/>
    <property type="evidence" value="ECO:0007669"/>
    <property type="project" value="UniProtKB-KW"/>
</dbReference>
<evidence type="ECO:0000313" key="14">
    <source>
        <dbReference type="EMBL" id="KAK7593117.1"/>
    </source>
</evidence>
<dbReference type="Proteomes" id="UP001367676">
    <property type="component" value="Unassembled WGS sequence"/>
</dbReference>
<evidence type="ECO:0000256" key="11">
    <source>
        <dbReference type="SAM" id="MobiDB-lite"/>
    </source>
</evidence>
<evidence type="ECO:0000256" key="7">
    <source>
        <dbReference type="ARBA" id="ARBA00047899"/>
    </source>
</evidence>
<evidence type="ECO:0000259" key="12">
    <source>
        <dbReference type="PROSITE" id="PS50011"/>
    </source>
</evidence>
<dbReference type="InterPro" id="IPR025561">
    <property type="entry name" value="KSR_SAM-like_dom"/>
</dbReference>
<dbReference type="Gene3D" id="3.30.200.20">
    <property type="entry name" value="Phosphorylase Kinase, domain 1"/>
    <property type="match status" value="1"/>
</dbReference>
<keyword evidence="3 9" id="KW-0547">Nucleotide-binding</keyword>
<dbReference type="InterPro" id="IPR051681">
    <property type="entry name" value="Ser/Thr_Kinases-Pseudokinases"/>
</dbReference>
<feature type="domain" description="Protein kinase" evidence="12">
    <location>
        <begin position="628"/>
        <end position="896"/>
    </location>
</feature>
<dbReference type="GO" id="GO:0005524">
    <property type="term" value="F:ATP binding"/>
    <property type="evidence" value="ECO:0007669"/>
    <property type="project" value="UniProtKB-UniRule"/>
</dbReference>
<feature type="binding site" evidence="9">
    <location>
        <position position="654"/>
    </location>
    <ligand>
        <name>ATP</name>
        <dbReference type="ChEBI" id="CHEBI:30616"/>
    </ligand>
</feature>
<dbReference type="CDD" id="cd14063">
    <property type="entry name" value="PK_KSR"/>
    <property type="match status" value="1"/>
</dbReference>
<evidence type="ECO:0000256" key="6">
    <source>
        <dbReference type="ARBA" id="ARBA00022840"/>
    </source>
</evidence>
<comment type="catalytic activity">
    <reaction evidence="7">
        <text>L-threonyl-[protein] + ATP = O-phospho-L-threonyl-[protein] + ADP + H(+)</text>
        <dbReference type="Rhea" id="RHEA:46608"/>
        <dbReference type="Rhea" id="RHEA-COMP:11060"/>
        <dbReference type="Rhea" id="RHEA-COMP:11605"/>
        <dbReference type="ChEBI" id="CHEBI:15378"/>
        <dbReference type="ChEBI" id="CHEBI:30013"/>
        <dbReference type="ChEBI" id="CHEBI:30616"/>
        <dbReference type="ChEBI" id="CHEBI:61977"/>
        <dbReference type="ChEBI" id="CHEBI:456216"/>
        <dbReference type="EC" id="2.7.11.1"/>
    </reaction>
</comment>
<dbReference type="InterPro" id="IPR046861">
    <property type="entry name" value="SAM_KSR1_N"/>
</dbReference>
<organism evidence="14 15">
    <name type="scientific">Parthenolecanium corni</name>
    <dbReference type="NCBI Taxonomy" id="536013"/>
    <lineage>
        <taxon>Eukaryota</taxon>
        <taxon>Metazoa</taxon>
        <taxon>Ecdysozoa</taxon>
        <taxon>Arthropoda</taxon>
        <taxon>Hexapoda</taxon>
        <taxon>Insecta</taxon>
        <taxon>Pterygota</taxon>
        <taxon>Neoptera</taxon>
        <taxon>Paraneoptera</taxon>
        <taxon>Hemiptera</taxon>
        <taxon>Sternorrhyncha</taxon>
        <taxon>Coccoidea</taxon>
        <taxon>Coccidae</taxon>
        <taxon>Parthenolecanium</taxon>
    </lineage>
</organism>
<dbReference type="GO" id="GO:0004674">
    <property type="term" value="F:protein serine/threonine kinase activity"/>
    <property type="evidence" value="ECO:0007669"/>
    <property type="project" value="UniProtKB-EC"/>
</dbReference>
<keyword evidence="2" id="KW-0479">Metal-binding</keyword>
<feature type="coiled-coil region" evidence="10">
    <location>
        <begin position="115"/>
        <end position="156"/>
    </location>
</feature>
<keyword evidence="10" id="KW-0175">Coiled coil</keyword>
<evidence type="ECO:0000256" key="4">
    <source>
        <dbReference type="ARBA" id="ARBA00022777"/>
    </source>
</evidence>
<dbReference type="EMBL" id="JBBCAQ010000020">
    <property type="protein sequence ID" value="KAK7593117.1"/>
    <property type="molecule type" value="Genomic_DNA"/>
</dbReference>
<comment type="caution">
    <text evidence="14">The sequence shown here is derived from an EMBL/GenBank/DDBJ whole genome shotgun (WGS) entry which is preliminary data.</text>
</comment>
<dbReference type="PROSITE" id="PS00109">
    <property type="entry name" value="PROTEIN_KINASE_TYR"/>
    <property type="match status" value="1"/>
</dbReference>
<dbReference type="InterPro" id="IPR008266">
    <property type="entry name" value="Tyr_kinase_AS"/>
</dbReference>